<keyword evidence="2" id="KW-0808">Transferase</keyword>
<evidence type="ECO:0000313" key="5">
    <source>
        <dbReference type="EMBL" id="CAI2166347.1"/>
    </source>
</evidence>
<dbReference type="OrthoDB" id="5835829at2759"/>
<dbReference type="SUPFAM" id="SSF53756">
    <property type="entry name" value="UDP-Glycosyltransferase/glycogen phosphorylase"/>
    <property type="match status" value="1"/>
</dbReference>
<organism evidence="5 6">
    <name type="scientific">Funneliformis geosporum</name>
    <dbReference type="NCBI Taxonomy" id="1117311"/>
    <lineage>
        <taxon>Eukaryota</taxon>
        <taxon>Fungi</taxon>
        <taxon>Fungi incertae sedis</taxon>
        <taxon>Mucoromycota</taxon>
        <taxon>Glomeromycotina</taxon>
        <taxon>Glomeromycetes</taxon>
        <taxon>Glomerales</taxon>
        <taxon>Glomeraceae</taxon>
        <taxon>Funneliformis</taxon>
    </lineage>
</organism>
<dbReference type="InterPro" id="IPR002213">
    <property type="entry name" value="UDP_glucos_trans"/>
</dbReference>
<keyword evidence="1" id="KW-0328">Glycosyltransferase</keyword>
<keyword evidence="4" id="KW-0812">Transmembrane</keyword>
<feature type="region of interest" description="Disordered" evidence="3">
    <location>
        <begin position="54"/>
        <end position="92"/>
    </location>
</feature>
<keyword evidence="4" id="KW-1133">Transmembrane helix</keyword>
<feature type="transmembrane region" description="Helical" evidence="4">
    <location>
        <begin position="568"/>
        <end position="588"/>
    </location>
</feature>
<proteinExistence type="predicted"/>
<gene>
    <name evidence="5" type="ORF">FWILDA_LOCUS2528</name>
</gene>
<feature type="compositionally biased region" description="Basic and acidic residues" evidence="3">
    <location>
        <begin position="56"/>
        <end position="81"/>
    </location>
</feature>
<evidence type="ECO:0000256" key="1">
    <source>
        <dbReference type="ARBA" id="ARBA00022676"/>
    </source>
</evidence>
<sequence length="612" mass="70197">MTSPHNDTKSHVSHIAQSYTDVKGEQKHELNDQYVQPVKEPSTNLPFDQQMAIEKGSYKQKADREIKEDDEEVLRKKDQRQTKKMPAKNTTSISQKNNQFNESINNFDHNETSKNILIGSFIGGWNQLRPLIEICKILMNRGHNVTLISPGKYSSPSSDYPIIHHISSGPSFDLSIIPEYREILSEEYMANETIKVDLFFCDLFLNEACIDVAWLMNKPLVTMSSKLSMTYIPYKSDPMMGCHVNMEREPFLERFRCAIIAPIQMNYVLSPYTKRLNELRKSLDVSNSESFEKLQNSLFLADTFFGFETPHQTPPLYQEIGPIMSDNHLPLTKDLNNFIALHRRIIYVNFGTQVCTTYMTNVILLQAFIEAINNNIIDGIIWKLTKSSSKVLFPSTIMLSGSKTIINTSNHPSIHIIEESPQFAILNHSNIKIHLTHGGIGSIYESLFTGTPMLLLPIAFDQFGNSEKLLENGVGLLLSKVSLDVQDIIRKIQTLQKDKYILINVERMKSLAILNSKRKFRAADLIEFVLYSNQLNSMTNFHENSFKEDLKIWRITPEMRLGLKYLDVYVSLLMGFLIIIMIIIWVICEACKFIFGNFISFFTGHKMSQVRS</sequence>
<dbReference type="Gene3D" id="3.40.50.2000">
    <property type="entry name" value="Glycogen Phosphorylase B"/>
    <property type="match status" value="1"/>
</dbReference>
<dbReference type="PANTHER" id="PTHR48043:SF145">
    <property type="entry name" value="FI06409P-RELATED"/>
    <property type="match status" value="1"/>
</dbReference>
<dbReference type="PANTHER" id="PTHR48043">
    <property type="entry name" value="EG:EG0003.4 PROTEIN-RELATED"/>
    <property type="match status" value="1"/>
</dbReference>
<evidence type="ECO:0000256" key="2">
    <source>
        <dbReference type="ARBA" id="ARBA00022679"/>
    </source>
</evidence>
<evidence type="ECO:0000256" key="3">
    <source>
        <dbReference type="SAM" id="MobiDB-lite"/>
    </source>
</evidence>
<dbReference type="EMBL" id="CAMKVN010000296">
    <property type="protein sequence ID" value="CAI2166347.1"/>
    <property type="molecule type" value="Genomic_DNA"/>
</dbReference>
<reference evidence="5" key="1">
    <citation type="submission" date="2022-08" db="EMBL/GenBank/DDBJ databases">
        <authorList>
            <person name="Kallberg Y."/>
            <person name="Tangrot J."/>
            <person name="Rosling A."/>
        </authorList>
    </citation>
    <scope>NUCLEOTIDE SEQUENCE</scope>
    <source>
        <strain evidence="5">Wild A</strain>
    </source>
</reference>
<name>A0A9W4SE69_9GLOM</name>
<feature type="region of interest" description="Disordered" evidence="3">
    <location>
        <begin position="1"/>
        <end position="30"/>
    </location>
</feature>
<keyword evidence="4" id="KW-0472">Membrane</keyword>
<dbReference type="Pfam" id="PF00201">
    <property type="entry name" value="UDPGT"/>
    <property type="match status" value="1"/>
</dbReference>
<feature type="compositionally biased region" description="Basic and acidic residues" evidence="3">
    <location>
        <begin position="1"/>
        <end position="10"/>
    </location>
</feature>
<dbReference type="AlphaFoldDB" id="A0A9W4SE69"/>
<evidence type="ECO:0000256" key="4">
    <source>
        <dbReference type="SAM" id="Phobius"/>
    </source>
</evidence>
<protein>
    <submittedName>
        <fullName evidence="5">14476_t:CDS:1</fullName>
    </submittedName>
</protein>
<keyword evidence="6" id="KW-1185">Reference proteome</keyword>
<dbReference type="Proteomes" id="UP001153678">
    <property type="component" value="Unassembled WGS sequence"/>
</dbReference>
<dbReference type="CDD" id="cd03784">
    <property type="entry name" value="GT1_Gtf-like"/>
    <property type="match status" value="1"/>
</dbReference>
<dbReference type="GO" id="GO:0008194">
    <property type="term" value="F:UDP-glycosyltransferase activity"/>
    <property type="evidence" value="ECO:0007669"/>
    <property type="project" value="InterPro"/>
</dbReference>
<evidence type="ECO:0000313" key="6">
    <source>
        <dbReference type="Proteomes" id="UP001153678"/>
    </source>
</evidence>
<accession>A0A9W4SE69</accession>
<comment type="caution">
    <text evidence="5">The sequence shown here is derived from an EMBL/GenBank/DDBJ whole genome shotgun (WGS) entry which is preliminary data.</text>
</comment>
<dbReference type="InterPro" id="IPR050271">
    <property type="entry name" value="UDP-glycosyltransferase"/>
</dbReference>